<sequence length="81" mass="9429">MYPLYSPNGYDVTYGNDEALLVVRDARDKEDDDPDTRIRDKLADDKGVLCFEIEAAGLIDHFPYLVIRRIYDYSDSHKNKE</sequence>
<protein>
    <submittedName>
        <fullName evidence="1">Uncharacterized protein</fullName>
    </submittedName>
</protein>
<dbReference type="EMBL" id="JAHCVI010000004">
    <property type="protein sequence ID" value="KAG7285848.1"/>
    <property type="molecule type" value="Genomic_DNA"/>
</dbReference>
<keyword evidence="2" id="KW-1185">Reference proteome</keyword>
<organism evidence="1 2">
    <name type="scientific">Staphylotrichum longicolle</name>
    <dbReference type="NCBI Taxonomy" id="669026"/>
    <lineage>
        <taxon>Eukaryota</taxon>
        <taxon>Fungi</taxon>
        <taxon>Dikarya</taxon>
        <taxon>Ascomycota</taxon>
        <taxon>Pezizomycotina</taxon>
        <taxon>Sordariomycetes</taxon>
        <taxon>Sordariomycetidae</taxon>
        <taxon>Sordariales</taxon>
        <taxon>Chaetomiaceae</taxon>
        <taxon>Staphylotrichum</taxon>
    </lineage>
</organism>
<dbReference type="InterPro" id="IPR035994">
    <property type="entry name" value="Nucleoside_phosphorylase_sf"/>
</dbReference>
<proteinExistence type="predicted"/>
<accession>A0AAD4EUZ1</accession>
<dbReference type="PANTHER" id="PTHR46082:SF11">
    <property type="entry name" value="AAA+ ATPASE DOMAIN-CONTAINING PROTEIN-RELATED"/>
    <property type="match status" value="1"/>
</dbReference>
<dbReference type="PANTHER" id="PTHR46082">
    <property type="entry name" value="ATP/GTP-BINDING PROTEIN-RELATED"/>
    <property type="match status" value="1"/>
</dbReference>
<evidence type="ECO:0000313" key="2">
    <source>
        <dbReference type="Proteomes" id="UP001197093"/>
    </source>
</evidence>
<dbReference type="AlphaFoldDB" id="A0AAD4EUZ1"/>
<dbReference type="GO" id="GO:0003824">
    <property type="term" value="F:catalytic activity"/>
    <property type="evidence" value="ECO:0007669"/>
    <property type="project" value="InterPro"/>
</dbReference>
<name>A0AAD4EUZ1_9PEZI</name>
<dbReference type="GO" id="GO:0009116">
    <property type="term" value="P:nucleoside metabolic process"/>
    <property type="evidence" value="ECO:0007669"/>
    <property type="project" value="InterPro"/>
</dbReference>
<evidence type="ECO:0000313" key="1">
    <source>
        <dbReference type="EMBL" id="KAG7285848.1"/>
    </source>
</evidence>
<dbReference type="Gene3D" id="3.40.50.1580">
    <property type="entry name" value="Nucleoside phosphorylase domain"/>
    <property type="match status" value="1"/>
</dbReference>
<comment type="caution">
    <text evidence="1">The sequence shown here is derived from an EMBL/GenBank/DDBJ whole genome shotgun (WGS) entry which is preliminary data.</text>
</comment>
<dbReference type="SUPFAM" id="SSF53167">
    <property type="entry name" value="Purine and uridine phosphorylases"/>
    <property type="match status" value="1"/>
</dbReference>
<reference evidence="1" key="1">
    <citation type="submission" date="2023-02" db="EMBL/GenBank/DDBJ databases">
        <authorList>
            <person name="Palmer J.M."/>
        </authorList>
    </citation>
    <scope>NUCLEOTIDE SEQUENCE</scope>
    <source>
        <strain evidence="1">FW57</strain>
    </source>
</reference>
<dbReference type="Proteomes" id="UP001197093">
    <property type="component" value="Unassembled WGS sequence"/>
</dbReference>
<gene>
    <name evidence="1" type="ORF">NEMBOFW57_008142</name>
</gene>
<dbReference type="InterPro" id="IPR053137">
    <property type="entry name" value="NLR-like"/>
</dbReference>